<comment type="similarity">
    <text evidence="1 2">Belongs to the peptidase C14A family.</text>
</comment>
<dbReference type="InterPro" id="IPR002138">
    <property type="entry name" value="Pept_C14_p10"/>
</dbReference>
<dbReference type="EMBL" id="OX597832">
    <property type="protein sequence ID" value="CAI9736554.1"/>
    <property type="molecule type" value="Genomic_DNA"/>
</dbReference>
<dbReference type="PROSITE" id="PS50208">
    <property type="entry name" value="CASPASE_P20"/>
    <property type="match status" value="1"/>
</dbReference>
<evidence type="ECO:0000313" key="5">
    <source>
        <dbReference type="EMBL" id="CAI9736554.1"/>
    </source>
</evidence>
<dbReference type="GO" id="GO:0004197">
    <property type="term" value="F:cysteine-type endopeptidase activity"/>
    <property type="evidence" value="ECO:0007669"/>
    <property type="project" value="InterPro"/>
</dbReference>
<dbReference type="Pfam" id="PF00656">
    <property type="entry name" value="Peptidase_C14"/>
    <property type="match status" value="1"/>
</dbReference>
<dbReference type="SMART" id="SM00115">
    <property type="entry name" value="CASc"/>
    <property type="match status" value="1"/>
</dbReference>
<dbReference type="CDD" id="cd00032">
    <property type="entry name" value="CASc"/>
    <property type="match status" value="1"/>
</dbReference>
<dbReference type="InterPro" id="IPR001309">
    <property type="entry name" value="Pept_C14_p20"/>
</dbReference>
<dbReference type="PANTHER" id="PTHR10454">
    <property type="entry name" value="CASPASE"/>
    <property type="match status" value="1"/>
</dbReference>
<organism evidence="5 6">
    <name type="scientific">Octopus vulgaris</name>
    <name type="common">Common octopus</name>
    <dbReference type="NCBI Taxonomy" id="6645"/>
    <lineage>
        <taxon>Eukaryota</taxon>
        <taxon>Metazoa</taxon>
        <taxon>Spiralia</taxon>
        <taxon>Lophotrochozoa</taxon>
        <taxon>Mollusca</taxon>
        <taxon>Cephalopoda</taxon>
        <taxon>Coleoidea</taxon>
        <taxon>Octopodiformes</taxon>
        <taxon>Octopoda</taxon>
        <taxon>Incirrata</taxon>
        <taxon>Octopodidae</taxon>
        <taxon>Octopus</taxon>
    </lineage>
</organism>
<dbReference type="PANTHER" id="PTHR10454:SF232">
    <property type="entry name" value="AT03047P-RELATED"/>
    <property type="match status" value="1"/>
</dbReference>
<protein>
    <submittedName>
        <fullName evidence="5">Caspase-1-like isoform X1</fullName>
    </submittedName>
</protein>
<feature type="domain" description="Caspase family p20" evidence="4">
    <location>
        <begin position="37"/>
        <end position="165"/>
    </location>
</feature>
<evidence type="ECO:0000256" key="1">
    <source>
        <dbReference type="ARBA" id="ARBA00010134"/>
    </source>
</evidence>
<dbReference type="Proteomes" id="UP001162480">
    <property type="component" value="Chromosome 19"/>
</dbReference>
<dbReference type="InterPro" id="IPR002398">
    <property type="entry name" value="Pept_C14"/>
</dbReference>
<dbReference type="PROSITE" id="PS50207">
    <property type="entry name" value="CASPASE_P10"/>
    <property type="match status" value="1"/>
</dbReference>
<evidence type="ECO:0000259" key="3">
    <source>
        <dbReference type="PROSITE" id="PS50207"/>
    </source>
</evidence>
<accession>A0AA36BLU8</accession>
<gene>
    <name evidence="5" type="ORF">OCTVUL_1B002898</name>
</gene>
<name>A0AA36BLU8_OCTVU</name>
<dbReference type="GO" id="GO:0005737">
    <property type="term" value="C:cytoplasm"/>
    <property type="evidence" value="ECO:0007669"/>
    <property type="project" value="TreeGrafter"/>
</dbReference>
<dbReference type="GO" id="GO:0043525">
    <property type="term" value="P:positive regulation of neuron apoptotic process"/>
    <property type="evidence" value="ECO:0007669"/>
    <property type="project" value="TreeGrafter"/>
</dbReference>
<dbReference type="SUPFAM" id="SSF52129">
    <property type="entry name" value="Caspase-like"/>
    <property type="match status" value="1"/>
</dbReference>
<reference evidence="5" key="1">
    <citation type="submission" date="2023-08" db="EMBL/GenBank/DDBJ databases">
        <authorList>
            <person name="Alioto T."/>
            <person name="Alioto T."/>
            <person name="Gomez Garrido J."/>
        </authorList>
    </citation>
    <scope>NUCLEOTIDE SEQUENCE</scope>
</reference>
<dbReference type="PRINTS" id="PR00376">
    <property type="entry name" value="IL1BCENZYME"/>
</dbReference>
<dbReference type="AlphaFoldDB" id="A0AA36BLU8"/>
<dbReference type="Gene3D" id="3.40.50.1460">
    <property type="match status" value="1"/>
</dbReference>
<dbReference type="InterPro" id="IPR011600">
    <property type="entry name" value="Pept_C14_caspase"/>
</dbReference>
<feature type="domain" description="Caspase family p10" evidence="3">
    <location>
        <begin position="183"/>
        <end position="277"/>
    </location>
</feature>
<dbReference type="InterPro" id="IPR015917">
    <property type="entry name" value="Pept_C14A"/>
</dbReference>
<dbReference type="GO" id="GO:0006915">
    <property type="term" value="P:apoptotic process"/>
    <property type="evidence" value="ECO:0007669"/>
    <property type="project" value="TreeGrafter"/>
</dbReference>
<keyword evidence="6" id="KW-1185">Reference proteome</keyword>
<sequence length="279" mass="31685">MTTTDARCVSLTGDKNRRPIDEDLMNCFHKYEMTHKKRGVAYIFNNETFEDSSLKTRLGSSKDSDDFKNALIKLGFEEDDIHLYTDATTEEMLEALELFGKENSDIDIDCFICAILSHGGQDDIIYGYEGPIELEKLLSCLRPDRCAPLTGIPKLFFIQACRGTTPDIGVEKTDADYIDHDERSPKIPVMADMLVVYSSVNKYPSFRDEGEGSWFMQVLSKILTEYGTQCEIMKLLTAVSNRVASLDFRSSVNPEYNGCKQMPHVMSTLIKELKFEQKN</sequence>
<dbReference type="GO" id="GO:0006508">
    <property type="term" value="P:proteolysis"/>
    <property type="evidence" value="ECO:0007669"/>
    <property type="project" value="InterPro"/>
</dbReference>
<proteinExistence type="inferred from homology"/>
<evidence type="ECO:0000259" key="4">
    <source>
        <dbReference type="PROSITE" id="PS50208"/>
    </source>
</evidence>
<evidence type="ECO:0000256" key="2">
    <source>
        <dbReference type="RuleBase" id="RU003971"/>
    </source>
</evidence>
<evidence type="ECO:0000313" key="6">
    <source>
        <dbReference type="Proteomes" id="UP001162480"/>
    </source>
</evidence>
<dbReference type="InterPro" id="IPR029030">
    <property type="entry name" value="Caspase-like_dom_sf"/>
</dbReference>